<accession>A0A8T3BKQ4</accession>
<dbReference type="SMR" id="A0A8T3BKQ4"/>
<dbReference type="Gene3D" id="3.60.10.10">
    <property type="entry name" value="Endonuclease/exonuclease/phosphatase"/>
    <property type="match status" value="1"/>
</dbReference>
<dbReference type="SUPFAM" id="SSF56219">
    <property type="entry name" value="DNase I-like"/>
    <property type="match status" value="1"/>
</dbReference>
<gene>
    <name evidence="1" type="ORF">KFK09_008665</name>
</gene>
<evidence type="ECO:0008006" key="3">
    <source>
        <dbReference type="Google" id="ProtNLM"/>
    </source>
</evidence>
<protein>
    <recommendedName>
        <fullName evidence="3">Endonuclease/exonuclease/phosphatase domain-containing protein</fullName>
    </recommendedName>
</protein>
<sequence length="200" mass="22611">MDSHEFKLFLGDIWDYFLFPAEGLSGGLMACWRSDVASFIVKEANSQVVIGEFNIANRGIWNITIVYGNKNCSIRRNLWSFLETISNFKEPAIIGGDFNCLISQEDKKGGKKFIFSTSPQDMYSFMSNCDYNEVNIVGPKYTWCNNKDGKAHILERINWCIINSVALKTIKVAAVKLLARLASNHCPIMLKIFSLGFGRN</sequence>
<dbReference type="PANTHER" id="PTHR33710:SF71">
    <property type="entry name" value="ENDONUCLEASE_EXONUCLEASE_PHOSPHATASE DOMAIN-CONTAINING PROTEIN"/>
    <property type="match status" value="1"/>
</dbReference>
<dbReference type="Proteomes" id="UP000829196">
    <property type="component" value="Unassembled WGS sequence"/>
</dbReference>
<reference evidence="1" key="1">
    <citation type="journal article" date="2022" name="Front. Genet.">
        <title>Chromosome-Scale Assembly of the Dendrobium nobile Genome Provides Insights Into the Molecular Mechanism of the Biosynthesis of the Medicinal Active Ingredient of Dendrobium.</title>
        <authorList>
            <person name="Xu Q."/>
            <person name="Niu S.-C."/>
            <person name="Li K.-L."/>
            <person name="Zheng P.-J."/>
            <person name="Zhang X.-J."/>
            <person name="Jia Y."/>
            <person name="Liu Y."/>
            <person name="Niu Y.-X."/>
            <person name="Yu L.-H."/>
            <person name="Chen D.-F."/>
            <person name="Zhang G.-Q."/>
        </authorList>
    </citation>
    <scope>NUCLEOTIDE SEQUENCE</scope>
    <source>
        <tissue evidence="1">Leaf</tissue>
    </source>
</reference>
<proteinExistence type="predicted"/>
<dbReference type="AlphaFoldDB" id="A0A8T3BKQ4"/>
<dbReference type="OrthoDB" id="1001388at2759"/>
<evidence type="ECO:0000313" key="1">
    <source>
        <dbReference type="EMBL" id="KAI0515994.1"/>
    </source>
</evidence>
<dbReference type="InterPro" id="IPR036691">
    <property type="entry name" value="Endo/exonu/phosph_ase_sf"/>
</dbReference>
<name>A0A8T3BKQ4_DENNO</name>
<keyword evidence="2" id="KW-1185">Reference proteome</keyword>
<evidence type="ECO:0000313" key="2">
    <source>
        <dbReference type="Proteomes" id="UP000829196"/>
    </source>
</evidence>
<dbReference type="EMBL" id="JAGYWB010000007">
    <property type="protein sequence ID" value="KAI0515994.1"/>
    <property type="molecule type" value="Genomic_DNA"/>
</dbReference>
<comment type="caution">
    <text evidence="1">The sequence shown here is derived from an EMBL/GenBank/DDBJ whole genome shotgun (WGS) entry which is preliminary data.</text>
</comment>
<organism evidence="1 2">
    <name type="scientific">Dendrobium nobile</name>
    <name type="common">Orchid</name>
    <dbReference type="NCBI Taxonomy" id="94219"/>
    <lineage>
        <taxon>Eukaryota</taxon>
        <taxon>Viridiplantae</taxon>
        <taxon>Streptophyta</taxon>
        <taxon>Embryophyta</taxon>
        <taxon>Tracheophyta</taxon>
        <taxon>Spermatophyta</taxon>
        <taxon>Magnoliopsida</taxon>
        <taxon>Liliopsida</taxon>
        <taxon>Asparagales</taxon>
        <taxon>Orchidaceae</taxon>
        <taxon>Epidendroideae</taxon>
        <taxon>Malaxideae</taxon>
        <taxon>Dendrobiinae</taxon>
        <taxon>Dendrobium</taxon>
    </lineage>
</organism>
<dbReference type="PANTHER" id="PTHR33710">
    <property type="entry name" value="BNAC02G09200D PROTEIN"/>
    <property type="match status" value="1"/>
</dbReference>